<reference evidence="1 2" key="1">
    <citation type="submission" date="2016-07" db="EMBL/GenBank/DDBJ databases">
        <title>Pervasive Adenine N6-methylation of Active Genes in Fungi.</title>
        <authorList>
            <consortium name="DOE Joint Genome Institute"/>
            <person name="Mondo S.J."/>
            <person name="Dannebaum R.O."/>
            <person name="Kuo R.C."/>
            <person name="Labutti K."/>
            <person name="Haridas S."/>
            <person name="Kuo A."/>
            <person name="Salamov A."/>
            <person name="Ahrendt S.R."/>
            <person name="Lipzen A."/>
            <person name="Sullivan W."/>
            <person name="Andreopoulos W.B."/>
            <person name="Clum A."/>
            <person name="Lindquist E."/>
            <person name="Daum C."/>
            <person name="Ramamoorthy G.K."/>
            <person name="Gryganskyi A."/>
            <person name="Culley D."/>
            <person name="Magnuson J.K."/>
            <person name="James T.Y."/>
            <person name="O'Malley M.A."/>
            <person name="Stajich J.E."/>
            <person name="Spatafora J.W."/>
            <person name="Visel A."/>
            <person name="Grigoriev I.V."/>
        </authorList>
    </citation>
    <scope>NUCLEOTIDE SEQUENCE [LARGE SCALE GENOMIC DNA]</scope>
    <source>
        <strain evidence="1 2">CBS 129021</strain>
    </source>
</reference>
<dbReference type="PANTHER" id="PTHR20958:SF6">
    <property type="entry name" value="GLYCINE N-ACYLTRANSFERASE-LIKE PROTEIN"/>
    <property type="match status" value="1"/>
</dbReference>
<dbReference type="SUPFAM" id="SSF55729">
    <property type="entry name" value="Acyl-CoA N-acyltransferases (Nat)"/>
    <property type="match status" value="1"/>
</dbReference>
<accession>A0A1Y2ED38</accession>
<dbReference type="OrthoDB" id="2959714at2759"/>
<evidence type="ECO:0008006" key="3">
    <source>
        <dbReference type="Google" id="ProtNLM"/>
    </source>
</evidence>
<dbReference type="InterPro" id="IPR016181">
    <property type="entry name" value="Acyl_CoA_acyltransferase"/>
</dbReference>
<sequence length="764" mass="84855">MASWTYFNGTPKPPTPDSSIHSLKDVSTILDYLHHPLILVGDAASCRMNDTWHNTDIVDLLLTSPVHEQLGTMLVKLGGWKQPLPDDNEVSKHLLRTCSLEVLQRDADVLLQRVDRHPGQCIFLRLWSKESYHLPINMKNMVEIQHLQIWPEADIPQSQRRSRKSKQKDFGGKVFIPNFETFMDTMVYQSLHYYDIKDFLCSDAMSRIRRLVDGNFLEQTPYCEQILALISQESAGWLGGYLDNFERKEAPDMKACLEKLREQHTRERCSSMLEASSAVSSETVDVEMRNAGEKKSLTLEAKDITYYSNGGGGAVPYLGTPGLWNQEFYQLENNMQAIPLSARLPSMDSPENPIRASQIYIHPDPRKTILPQLRSRVAALPLVRRIQFHLQTPNAKVLATFPPSSSKLPEDYAIAYIDRSRAPETECWVFSSVESSPQLQPPPETQTISPNFNRARAQLLSLLEYIRTLPLPASYPSSQDNTILLVGAVNRTSLALLKQESGNQINAQDGKKVISGTNSLQTRRETYATEMSETALDEAKREGSHVHGSAAKGNPDEGGVVRGHTVPYCKFVFSPSAHNARGGSSVIEGSEGLPAGMEWTRVRQDEFKLVISRTEIPRKERTLRLLPGVGIRTSASSDAGEAGRLIAWAFLGVDCSLTSLHVESEFRGTGLAKLLTKQVFSLLTPSLAEDGGDGCDSEVLDDPRGGFLGIEEGETHTHSDVATDNSASTGVAKAMGGVYSWDCFWALVDLDAVHEAFRKLAREA</sequence>
<name>A0A1Y2ED38_9PEZI</name>
<protein>
    <recommendedName>
        <fullName evidence="3">N-acetyltransferase domain-containing protein</fullName>
    </recommendedName>
</protein>
<dbReference type="RefSeq" id="XP_040719420.1">
    <property type="nucleotide sequence ID" value="XM_040857937.1"/>
</dbReference>
<organism evidence="1 2">
    <name type="scientific">Pseudomassariella vexata</name>
    <dbReference type="NCBI Taxonomy" id="1141098"/>
    <lineage>
        <taxon>Eukaryota</taxon>
        <taxon>Fungi</taxon>
        <taxon>Dikarya</taxon>
        <taxon>Ascomycota</taxon>
        <taxon>Pezizomycotina</taxon>
        <taxon>Sordariomycetes</taxon>
        <taxon>Xylariomycetidae</taxon>
        <taxon>Amphisphaeriales</taxon>
        <taxon>Pseudomassariaceae</taxon>
        <taxon>Pseudomassariella</taxon>
    </lineage>
</organism>
<dbReference type="PANTHER" id="PTHR20958">
    <property type="entry name" value="GLYCINE N-ACYLTRANSFERASE-LIKE PROTEIN"/>
    <property type="match status" value="1"/>
</dbReference>
<dbReference type="Gene3D" id="3.40.630.30">
    <property type="match status" value="1"/>
</dbReference>
<dbReference type="Proteomes" id="UP000193689">
    <property type="component" value="Unassembled WGS sequence"/>
</dbReference>
<dbReference type="AlphaFoldDB" id="A0A1Y2ED38"/>
<dbReference type="GeneID" id="63774149"/>
<gene>
    <name evidence="1" type="ORF">BCR38DRAFT_405189</name>
</gene>
<evidence type="ECO:0000313" key="2">
    <source>
        <dbReference type="Proteomes" id="UP000193689"/>
    </source>
</evidence>
<dbReference type="InParanoid" id="A0A1Y2ED38"/>
<proteinExistence type="predicted"/>
<dbReference type="EMBL" id="MCFJ01000002">
    <property type="protein sequence ID" value="ORY69470.1"/>
    <property type="molecule type" value="Genomic_DNA"/>
</dbReference>
<evidence type="ECO:0000313" key="1">
    <source>
        <dbReference type="EMBL" id="ORY69470.1"/>
    </source>
</evidence>
<comment type="caution">
    <text evidence="1">The sequence shown here is derived from an EMBL/GenBank/DDBJ whole genome shotgun (WGS) entry which is preliminary data.</text>
</comment>
<dbReference type="InterPro" id="IPR053225">
    <property type="entry name" value="Acyl-CoA_N-acyltransferase"/>
</dbReference>
<keyword evidence="2" id="KW-1185">Reference proteome</keyword>